<dbReference type="EMBL" id="LFZN01000003">
    <property type="protein sequence ID" value="KXT07244.1"/>
    <property type="molecule type" value="Genomic_DNA"/>
</dbReference>
<dbReference type="AlphaFoldDB" id="A0A139HXP8"/>
<feature type="region of interest" description="Disordered" evidence="1">
    <location>
        <begin position="316"/>
        <end position="358"/>
    </location>
</feature>
<evidence type="ECO:0000313" key="2">
    <source>
        <dbReference type="EMBL" id="KXT07244.1"/>
    </source>
</evidence>
<name>A0A139HXP8_9PEZI</name>
<evidence type="ECO:0000256" key="1">
    <source>
        <dbReference type="SAM" id="MobiDB-lite"/>
    </source>
</evidence>
<organism evidence="2 3">
    <name type="scientific">Pseudocercospora eumusae</name>
    <dbReference type="NCBI Taxonomy" id="321146"/>
    <lineage>
        <taxon>Eukaryota</taxon>
        <taxon>Fungi</taxon>
        <taxon>Dikarya</taxon>
        <taxon>Ascomycota</taxon>
        <taxon>Pezizomycotina</taxon>
        <taxon>Dothideomycetes</taxon>
        <taxon>Dothideomycetidae</taxon>
        <taxon>Mycosphaerellales</taxon>
        <taxon>Mycosphaerellaceae</taxon>
        <taxon>Pseudocercospora</taxon>
    </lineage>
</organism>
<sequence length="358" mass="38548">MAVPCVDGLQAGAPLGACTNGLAAPAGTGLPPNVHWMRQRCTNRTSPYHAWPNEDVCGQCYDITTGLGNATSVYDALTKKSPEGRPDGNPMRAGDPSTRPWPTPVPEAGGPWFAGFWTRLCKPCERLEQEKFFWLIFDFNLGLPSPPWAREVWNYPFNLCTCVRAVGWPGPGAPPVPPNHQPAQPAGAGAGAAAAVSVQPPVDPLTLPMGATGVFGAAGILKERYCMRDHGDVLNALLNAKRNNDDWLRTLGRTTDGRLCRASNATKRRRNRNNSSSYRACHCGGDADVHPHEAEVLLCMGCGNMRCLVEMGTAGSRYPRPLRSRRTRGQTTTNGPQPRGAGSNALGRPRGNFVDNRA</sequence>
<protein>
    <submittedName>
        <fullName evidence="2">Uncharacterized protein</fullName>
    </submittedName>
</protein>
<dbReference type="Proteomes" id="UP000070133">
    <property type="component" value="Unassembled WGS sequence"/>
</dbReference>
<comment type="caution">
    <text evidence="2">The sequence shown here is derived from an EMBL/GenBank/DDBJ whole genome shotgun (WGS) entry which is preliminary data.</text>
</comment>
<dbReference type="OrthoDB" id="10469252at2759"/>
<feature type="region of interest" description="Disordered" evidence="1">
    <location>
        <begin position="78"/>
        <end position="100"/>
    </location>
</feature>
<accession>A0A139HXP8</accession>
<proteinExistence type="predicted"/>
<evidence type="ECO:0000313" key="3">
    <source>
        <dbReference type="Proteomes" id="UP000070133"/>
    </source>
</evidence>
<keyword evidence="3" id="KW-1185">Reference proteome</keyword>
<reference evidence="2 3" key="1">
    <citation type="submission" date="2015-07" db="EMBL/GenBank/DDBJ databases">
        <title>Comparative genomics of the Sigatoka disease complex on banana suggests a link between parallel evolutionary changes in Pseudocercospora fijiensis and Pseudocercospora eumusae and increased virulence on the banana host.</title>
        <authorList>
            <person name="Chang T.-C."/>
            <person name="Salvucci A."/>
            <person name="Crous P.W."/>
            <person name="Stergiopoulos I."/>
        </authorList>
    </citation>
    <scope>NUCLEOTIDE SEQUENCE [LARGE SCALE GENOMIC DNA]</scope>
    <source>
        <strain evidence="2 3">CBS 114824</strain>
    </source>
</reference>
<gene>
    <name evidence="2" type="ORF">AC578_2422</name>
</gene>